<dbReference type="EMBL" id="CP001338">
    <property type="protein sequence ID" value="ACL15796.1"/>
    <property type="molecule type" value="Genomic_DNA"/>
</dbReference>
<evidence type="ECO:0000313" key="1">
    <source>
        <dbReference type="EMBL" id="ACL15796.1"/>
    </source>
</evidence>
<dbReference type="KEGG" id="mpl:Mpal_0422"/>
<proteinExistence type="predicted"/>
<reference evidence="1 2" key="1">
    <citation type="journal article" date="2015" name="Genome Announc.">
        <title>Complete Genome Sequence of Methanosphaerula palustris E1-9CT, a Hydrogenotrophic Methanogen Isolated from a Minerotrophic Fen Peatland.</title>
        <authorList>
            <person name="Cadillo-Quiroz H."/>
            <person name="Browne P."/>
            <person name="Kyrpides N."/>
            <person name="Woyke T."/>
            <person name="Goodwin L."/>
            <person name="Detter C."/>
            <person name="Yavitt J.B."/>
            <person name="Zinder S.H."/>
        </authorList>
    </citation>
    <scope>NUCLEOTIDE SEQUENCE [LARGE SCALE GENOMIC DNA]</scope>
    <source>
        <strain evidence="2">ATCC BAA-1556 / DSM 19958 / E1-9c</strain>
    </source>
</reference>
<keyword evidence="2" id="KW-1185">Reference proteome</keyword>
<protein>
    <submittedName>
        <fullName evidence="1">Uncharacterized protein</fullName>
    </submittedName>
</protein>
<sequence>MQNLVIVVTVIHLLDLLIPNIEIYIDEDASIETVGLHIIKIT</sequence>
<dbReference type="STRING" id="521011.Mpal_0422"/>
<name>B8GKB3_METPE</name>
<dbReference type="AlphaFoldDB" id="B8GKB3"/>
<gene>
    <name evidence="1" type="ordered locus">Mpal_0422</name>
</gene>
<organism evidence="1 2">
    <name type="scientific">Methanosphaerula palustris (strain ATCC BAA-1556 / DSM 19958 / E1-9c)</name>
    <dbReference type="NCBI Taxonomy" id="521011"/>
    <lineage>
        <taxon>Archaea</taxon>
        <taxon>Methanobacteriati</taxon>
        <taxon>Methanobacteriota</taxon>
        <taxon>Stenosarchaea group</taxon>
        <taxon>Methanomicrobia</taxon>
        <taxon>Methanomicrobiales</taxon>
        <taxon>Methanoregulaceae</taxon>
        <taxon>Methanosphaerula</taxon>
    </lineage>
</organism>
<accession>B8GKB3</accession>
<dbReference type="Proteomes" id="UP000002457">
    <property type="component" value="Chromosome"/>
</dbReference>
<dbReference type="HOGENOM" id="CLU_3245382_0_0_2"/>
<evidence type="ECO:0000313" key="2">
    <source>
        <dbReference type="Proteomes" id="UP000002457"/>
    </source>
</evidence>